<feature type="domain" description="Anaphase-promoting complex subunit 4-like WD40" evidence="4">
    <location>
        <begin position="485"/>
        <end position="572"/>
    </location>
</feature>
<dbReference type="SUPFAM" id="SSF50978">
    <property type="entry name" value="WD40 repeat-like"/>
    <property type="match status" value="3"/>
</dbReference>
<dbReference type="SMART" id="SM00320">
    <property type="entry name" value="WD40"/>
    <property type="match status" value="12"/>
</dbReference>
<dbReference type="Gene3D" id="2.130.10.10">
    <property type="entry name" value="YVTN repeat-like/Quinoprotein amine dehydrogenase"/>
    <property type="match status" value="4"/>
</dbReference>
<feature type="repeat" description="WD" evidence="3">
    <location>
        <begin position="145"/>
        <end position="186"/>
    </location>
</feature>
<dbReference type="PROSITE" id="PS50294">
    <property type="entry name" value="WD_REPEATS_REGION"/>
    <property type="match status" value="4"/>
</dbReference>
<dbReference type="EMBL" id="CABFNQ020000750">
    <property type="protein sequence ID" value="CAH0034575.1"/>
    <property type="molecule type" value="Genomic_DNA"/>
</dbReference>
<evidence type="ECO:0000259" key="4">
    <source>
        <dbReference type="Pfam" id="PF12894"/>
    </source>
</evidence>
<dbReference type="PROSITE" id="PS50082">
    <property type="entry name" value="WD_REPEATS_2"/>
    <property type="match status" value="8"/>
</dbReference>
<keyword evidence="1 3" id="KW-0853">WD repeat</keyword>
<feature type="repeat" description="WD" evidence="3">
    <location>
        <begin position="348"/>
        <end position="389"/>
    </location>
</feature>
<evidence type="ECO:0000256" key="1">
    <source>
        <dbReference type="ARBA" id="ARBA00022574"/>
    </source>
</evidence>
<dbReference type="InterPro" id="IPR020472">
    <property type="entry name" value="WD40_PAC1"/>
</dbReference>
<dbReference type="PRINTS" id="PR00320">
    <property type="entry name" value="GPROTEINBRPT"/>
</dbReference>
<name>A0A9N9VWW8_9HYPO</name>
<accession>A0A9N9VWW8</accession>
<keyword evidence="6" id="KW-1185">Reference proteome</keyword>
<dbReference type="Proteomes" id="UP000696573">
    <property type="component" value="Unassembled WGS sequence"/>
</dbReference>
<dbReference type="InterPro" id="IPR024977">
    <property type="entry name" value="Apc4-like_WD40_dom"/>
</dbReference>
<feature type="repeat" description="WD" evidence="3">
    <location>
        <begin position="474"/>
        <end position="515"/>
    </location>
</feature>
<evidence type="ECO:0000256" key="2">
    <source>
        <dbReference type="ARBA" id="ARBA00022737"/>
    </source>
</evidence>
<evidence type="ECO:0000313" key="5">
    <source>
        <dbReference type="EMBL" id="CAH0034575.1"/>
    </source>
</evidence>
<dbReference type="InterPro" id="IPR015943">
    <property type="entry name" value="WD40/YVTN_repeat-like_dom_sf"/>
</dbReference>
<gene>
    <name evidence="5" type="ORF">CRHIZ90672A_00009334</name>
</gene>
<dbReference type="AlphaFoldDB" id="A0A9N9VWW8"/>
<dbReference type="Pfam" id="PF12894">
    <property type="entry name" value="ANAPC4_WD40"/>
    <property type="match status" value="2"/>
</dbReference>
<comment type="caution">
    <text evidence="5">The sequence shown here is derived from an EMBL/GenBank/DDBJ whole genome shotgun (WGS) entry which is preliminary data.</text>
</comment>
<feature type="repeat" description="WD" evidence="3">
    <location>
        <begin position="601"/>
        <end position="642"/>
    </location>
</feature>
<feature type="repeat" description="WD" evidence="3">
    <location>
        <begin position="441"/>
        <end position="473"/>
    </location>
</feature>
<dbReference type="PROSITE" id="PS00678">
    <property type="entry name" value="WD_REPEATS_1"/>
    <property type="match status" value="2"/>
</dbReference>
<feature type="repeat" description="WD" evidence="3">
    <location>
        <begin position="390"/>
        <end position="431"/>
    </location>
</feature>
<dbReference type="PANTHER" id="PTHR19879:SF9">
    <property type="entry name" value="TRANSCRIPTION INITIATION FACTOR TFIID SUBUNIT 5"/>
    <property type="match status" value="1"/>
</dbReference>
<feature type="domain" description="Anaphase-promoting complex subunit 4-like WD40" evidence="4">
    <location>
        <begin position="284"/>
        <end position="361"/>
    </location>
</feature>
<dbReference type="InterPro" id="IPR036322">
    <property type="entry name" value="WD40_repeat_dom_sf"/>
</dbReference>
<organism evidence="5 6">
    <name type="scientific">Clonostachys rhizophaga</name>
    <dbReference type="NCBI Taxonomy" id="160324"/>
    <lineage>
        <taxon>Eukaryota</taxon>
        <taxon>Fungi</taxon>
        <taxon>Dikarya</taxon>
        <taxon>Ascomycota</taxon>
        <taxon>Pezizomycotina</taxon>
        <taxon>Sordariomycetes</taxon>
        <taxon>Hypocreomycetidae</taxon>
        <taxon>Hypocreales</taxon>
        <taxon>Bionectriaceae</taxon>
        <taxon>Clonostachys</taxon>
    </lineage>
</organism>
<dbReference type="PANTHER" id="PTHR19879">
    <property type="entry name" value="TRANSCRIPTION INITIATION FACTOR TFIID"/>
    <property type="match status" value="1"/>
</dbReference>
<dbReference type="Pfam" id="PF00400">
    <property type="entry name" value="WD40"/>
    <property type="match status" value="4"/>
</dbReference>
<dbReference type="InterPro" id="IPR001680">
    <property type="entry name" value="WD40_rpt"/>
</dbReference>
<protein>
    <recommendedName>
        <fullName evidence="4">Anaphase-promoting complex subunit 4-like WD40 domain-containing protein</fullName>
    </recommendedName>
</protein>
<dbReference type="CDD" id="cd00200">
    <property type="entry name" value="WD40"/>
    <property type="match status" value="1"/>
</dbReference>
<reference evidence="5" key="1">
    <citation type="submission" date="2021-10" db="EMBL/GenBank/DDBJ databases">
        <authorList>
            <person name="Piombo E."/>
        </authorList>
    </citation>
    <scope>NUCLEOTIDE SEQUENCE</scope>
</reference>
<dbReference type="InterPro" id="IPR019775">
    <property type="entry name" value="WD40_repeat_CS"/>
</dbReference>
<feature type="repeat" description="WD" evidence="3">
    <location>
        <begin position="643"/>
        <end position="684"/>
    </location>
</feature>
<sequence>MSAQTGLSLVYPLTCNMRAYIGEAELREEDMRHVHDFLISHFLHWIEALSLMGQGLESIKLMNILISVVSNQDSPELLAFLHDARRYVRTYSFAFDSFPLQLYSSLLLFAPKNSPIRDIFQQYIPEWITARPQIDNEWGRCLQTLEGHRGTVNSVTFSPDSTLIASASSDKSVRFWNSATGECPLIISHEEPVREALFMPDPGSIATVSGSKVQQWHVKTGARLQHRQDCGIDAKLTFMDGLITTWETHDWGIFGIKKMDEPEVLTDSGSQIKAACLSHDAKWLAVADHEKIRIVHTKSGQRAWELHHDEDYGIDSMALSHDSKMLAIIPVLGSITLWDVDTGDRLQKMSNYSVVDVVRFSHNSALLATGSNNGTVELWHTDTGKRFLILKGHSNGVKSIAFSHDSTLLASASVDMTIRVWDVDTREVSAPTGDYIERTETLVFSNDFKVIASGSSKGTRRLWDTATGKCLREFDKNSESTLAVAFSPDSQLLASIPSDGTIHVLRVQTGERIHALTAEGYGRVTVVAFSPDSNLIAGGTFEGNVCLWDVSTGQCSSTRIHHPDMITSVAFSADSTILVSLSLDASIQIVGLESGHYYEIITHYNDRICSFALSNDSSRLVTALTDKTAKLWDVESGNCIQTFQGHKDDIRAVTLSEDSKSIISASLDGTCRVWDSSTGECRQVVPIPKTCTSISFRQGVNRNWNLVTNAGIIPTNRPLSDVNIEPLSAEFSGLGISSDYSWITFNDENLLWLPGEFRPNEKSPIVISNSTVVIGLHSGRVTIIGFRSGLLGSSFQSPITTTTRSHNNNPITSTHLHTALPAHVDNSVLLCPLVSCQPQIQTSGSSLAALHPVRAMDTTLRED</sequence>
<proteinExistence type="predicted"/>
<evidence type="ECO:0000313" key="6">
    <source>
        <dbReference type="Proteomes" id="UP000696573"/>
    </source>
</evidence>
<keyword evidence="2" id="KW-0677">Repeat</keyword>
<evidence type="ECO:0000256" key="3">
    <source>
        <dbReference type="PROSITE-ProRule" id="PRU00221"/>
    </source>
</evidence>
<dbReference type="OrthoDB" id="538223at2759"/>
<feature type="repeat" description="WD" evidence="3">
    <location>
        <begin position="524"/>
        <end position="558"/>
    </location>
</feature>